<dbReference type="OrthoDB" id="9775804at2"/>
<dbReference type="InterPro" id="IPR016181">
    <property type="entry name" value="Acyl_CoA_acyltransferase"/>
</dbReference>
<keyword evidence="2" id="KW-0808">Transferase</keyword>
<dbReference type="SUPFAM" id="SSF55729">
    <property type="entry name" value="Acyl-CoA N-acyltransferases (Nat)"/>
    <property type="match status" value="1"/>
</dbReference>
<proteinExistence type="predicted"/>
<dbReference type="Gene3D" id="3.40.630.30">
    <property type="match status" value="1"/>
</dbReference>
<dbReference type="EMBL" id="QYZD01000015">
    <property type="protein sequence ID" value="RJG22564.1"/>
    <property type="molecule type" value="Genomic_DNA"/>
</dbReference>
<accession>A0A3A3GFX5</accession>
<dbReference type="AlphaFoldDB" id="A0A3A3GFX5"/>
<dbReference type="GO" id="GO:0016747">
    <property type="term" value="F:acyltransferase activity, transferring groups other than amino-acyl groups"/>
    <property type="evidence" value="ECO:0007669"/>
    <property type="project" value="InterPro"/>
</dbReference>
<comment type="caution">
    <text evidence="2">The sequence shown here is derived from an EMBL/GenBank/DDBJ whole genome shotgun (WGS) entry which is preliminary data.</text>
</comment>
<gene>
    <name evidence="2" type="ORF">DQX05_16535</name>
</gene>
<organism evidence="2 3">
    <name type="scientific">Paenibacillus thiaminolyticus</name>
    <name type="common">Bacillus thiaminolyticus</name>
    <dbReference type="NCBI Taxonomy" id="49283"/>
    <lineage>
        <taxon>Bacteria</taxon>
        <taxon>Bacillati</taxon>
        <taxon>Bacillota</taxon>
        <taxon>Bacilli</taxon>
        <taxon>Bacillales</taxon>
        <taxon>Paenibacillaceae</taxon>
        <taxon>Paenibacillus</taxon>
    </lineage>
</organism>
<evidence type="ECO:0000313" key="2">
    <source>
        <dbReference type="EMBL" id="RJG22564.1"/>
    </source>
</evidence>
<protein>
    <submittedName>
        <fullName evidence="2">N-acetyltransferase</fullName>
    </submittedName>
</protein>
<dbReference type="InterPro" id="IPR053144">
    <property type="entry name" value="Acetyltransferase_Butenolide"/>
</dbReference>
<dbReference type="Proteomes" id="UP000266177">
    <property type="component" value="Unassembled WGS sequence"/>
</dbReference>
<feature type="domain" description="N-acetyltransferase" evidence="1">
    <location>
        <begin position="1"/>
        <end position="136"/>
    </location>
</feature>
<dbReference type="CDD" id="cd04301">
    <property type="entry name" value="NAT_SF"/>
    <property type="match status" value="1"/>
</dbReference>
<dbReference type="RefSeq" id="WP_119794655.1">
    <property type="nucleotide sequence ID" value="NZ_QYZD01000015.1"/>
</dbReference>
<evidence type="ECO:0000313" key="3">
    <source>
        <dbReference type="Proteomes" id="UP000266177"/>
    </source>
</evidence>
<name>A0A3A3GFX5_PANTH</name>
<dbReference type="Pfam" id="PF13673">
    <property type="entry name" value="Acetyltransf_10"/>
    <property type="match status" value="1"/>
</dbReference>
<reference evidence="2 3" key="1">
    <citation type="submission" date="2018-09" db="EMBL/GenBank/DDBJ databases">
        <title>Paenibacillus SK2017-BO5.</title>
        <authorList>
            <person name="Piskunova J.V."/>
            <person name="Dubiley S.A."/>
            <person name="Severinov K.V."/>
        </authorList>
    </citation>
    <scope>NUCLEOTIDE SEQUENCE [LARGE SCALE GENOMIC DNA]</scope>
    <source>
        <strain evidence="2 3">BO5</strain>
    </source>
</reference>
<evidence type="ECO:0000259" key="1">
    <source>
        <dbReference type="PROSITE" id="PS51186"/>
    </source>
</evidence>
<sequence>MNSNVLILYEAPSPEEYVAIRKAAGLSPKSLEGAAVGLQNSLFTVTLRQDGQLIGMGRIIGDGGCFFEVVDICVLPSQQGQGWGKTIMTEISRYLDENAPKQSYVSLIADLPADQLYAQFGFHYTSPHSVGMYKRY</sequence>
<dbReference type="PANTHER" id="PTHR43233">
    <property type="entry name" value="FAMILY N-ACETYLTRANSFERASE, PUTATIVE (AFU_ORTHOLOGUE AFUA_6G03350)-RELATED"/>
    <property type="match status" value="1"/>
</dbReference>
<dbReference type="PROSITE" id="PS51186">
    <property type="entry name" value="GNAT"/>
    <property type="match status" value="1"/>
</dbReference>
<dbReference type="InterPro" id="IPR000182">
    <property type="entry name" value="GNAT_dom"/>
</dbReference>
<dbReference type="PANTHER" id="PTHR43233:SF1">
    <property type="entry name" value="FAMILY N-ACETYLTRANSFERASE, PUTATIVE (AFU_ORTHOLOGUE AFUA_6G03350)-RELATED"/>
    <property type="match status" value="1"/>
</dbReference>